<dbReference type="Gene3D" id="1.10.10.10">
    <property type="entry name" value="Winged helix-like DNA-binding domain superfamily/Winged helix DNA-binding domain"/>
    <property type="match status" value="1"/>
</dbReference>
<dbReference type="AlphaFoldDB" id="A0A937XFM3"/>
<dbReference type="GO" id="GO:0016987">
    <property type="term" value="F:sigma factor activity"/>
    <property type="evidence" value="ECO:0007669"/>
    <property type="project" value="UniProtKB-KW"/>
</dbReference>
<protein>
    <submittedName>
        <fullName evidence="9">RNA polymerase sigma factor</fullName>
    </submittedName>
</protein>
<dbReference type="InterPro" id="IPR007627">
    <property type="entry name" value="RNA_pol_sigma70_r2"/>
</dbReference>
<dbReference type="PANTHER" id="PTHR43133:SF62">
    <property type="entry name" value="RNA POLYMERASE SIGMA FACTOR SIGZ"/>
    <property type="match status" value="1"/>
</dbReference>
<dbReference type="InterPro" id="IPR036388">
    <property type="entry name" value="WH-like_DNA-bd_sf"/>
</dbReference>
<accession>A0A937XFM3</accession>
<feature type="domain" description="RNA polymerase sigma factor 70 region 4 type 2" evidence="8">
    <location>
        <begin position="135"/>
        <end position="184"/>
    </location>
</feature>
<keyword evidence="3" id="KW-0731">Sigma factor</keyword>
<comment type="similarity">
    <text evidence="1">Belongs to the sigma-70 factor family. ECF subfamily.</text>
</comment>
<evidence type="ECO:0000313" key="10">
    <source>
        <dbReference type="Proteomes" id="UP000779900"/>
    </source>
</evidence>
<gene>
    <name evidence="9" type="ORF">FJY68_06505</name>
</gene>
<evidence type="ECO:0000259" key="8">
    <source>
        <dbReference type="Pfam" id="PF08281"/>
    </source>
</evidence>
<feature type="region of interest" description="Disordered" evidence="6">
    <location>
        <begin position="200"/>
        <end position="228"/>
    </location>
</feature>
<dbReference type="InterPro" id="IPR013324">
    <property type="entry name" value="RNA_pol_sigma_r3/r4-like"/>
</dbReference>
<comment type="caution">
    <text evidence="9">The sequence shown here is derived from an EMBL/GenBank/DDBJ whole genome shotgun (WGS) entry which is preliminary data.</text>
</comment>
<evidence type="ECO:0000259" key="7">
    <source>
        <dbReference type="Pfam" id="PF04542"/>
    </source>
</evidence>
<dbReference type="GO" id="GO:0003677">
    <property type="term" value="F:DNA binding"/>
    <property type="evidence" value="ECO:0007669"/>
    <property type="project" value="InterPro"/>
</dbReference>
<dbReference type="Proteomes" id="UP000779900">
    <property type="component" value="Unassembled WGS sequence"/>
</dbReference>
<dbReference type="SUPFAM" id="SSF88659">
    <property type="entry name" value="Sigma3 and sigma4 domains of RNA polymerase sigma factors"/>
    <property type="match status" value="1"/>
</dbReference>
<evidence type="ECO:0000313" key="9">
    <source>
        <dbReference type="EMBL" id="MBM3331489.1"/>
    </source>
</evidence>
<reference evidence="9" key="1">
    <citation type="submission" date="2019-03" db="EMBL/GenBank/DDBJ databases">
        <title>Lake Tanganyika Metagenome-Assembled Genomes (MAGs).</title>
        <authorList>
            <person name="Tran P."/>
        </authorList>
    </citation>
    <scope>NUCLEOTIDE SEQUENCE</scope>
    <source>
        <strain evidence="9">K_DeepCast_150m_m2_040</strain>
    </source>
</reference>
<evidence type="ECO:0000256" key="4">
    <source>
        <dbReference type="ARBA" id="ARBA00023163"/>
    </source>
</evidence>
<evidence type="ECO:0000256" key="6">
    <source>
        <dbReference type="SAM" id="MobiDB-lite"/>
    </source>
</evidence>
<sequence>MACPLHEEVRSMAATPRELGIRERVLEELSREYDSLRRRVVSYLCRKFRLDLVKAQDQADEAMEQAVAHADQYDEARPLLAWLCGIAHHLHVDHLKSAEYRSATANTDDLEDLLAGPKNREPVETYRLKRLADVFQKAFGQLPTLQSRAMEVRYVFGYERKDAAKTLNVTVRQLDEAVRRAKLSLRKNHELWEEYHGCDHPTGGAETHQEGTRRNERVLRRASSRKCP</sequence>
<dbReference type="SUPFAM" id="SSF88946">
    <property type="entry name" value="Sigma2 domain of RNA polymerase sigma factors"/>
    <property type="match status" value="1"/>
</dbReference>
<keyword evidence="5" id="KW-0175">Coiled coil</keyword>
<evidence type="ECO:0000256" key="5">
    <source>
        <dbReference type="SAM" id="Coils"/>
    </source>
</evidence>
<dbReference type="Pfam" id="PF04542">
    <property type="entry name" value="Sigma70_r2"/>
    <property type="match status" value="1"/>
</dbReference>
<keyword evidence="4" id="KW-0804">Transcription</keyword>
<dbReference type="PANTHER" id="PTHR43133">
    <property type="entry name" value="RNA POLYMERASE ECF-TYPE SIGMA FACTO"/>
    <property type="match status" value="1"/>
</dbReference>
<dbReference type="GO" id="GO:0006352">
    <property type="term" value="P:DNA-templated transcription initiation"/>
    <property type="evidence" value="ECO:0007669"/>
    <property type="project" value="InterPro"/>
</dbReference>
<proteinExistence type="inferred from homology"/>
<feature type="compositionally biased region" description="Basic and acidic residues" evidence="6">
    <location>
        <begin position="207"/>
        <end position="219"/>
    </location>
</feature>
<dbReference type="InterPro" id="IPR013249">
    <property type="entry name" value="RNA_pol_sigma70_r4_t2"/>
</dbReference>
<feature type="domain" description="RNA polymerase sigma-70 region 2" evidence="7">
    <location>
        <begin position="36"/>
        <end position="98"/>
    </location>
</feature>
<dbReference type="EMBL" id="VGIR01000031">
    <property type="protein sequence ID" value="MBM3331489.1"/>
    <property type="molecule type" value="Genomic_DNA"/>
</dbReference>
<evidence type="ECO:0000256" key="1">
    <source>
        <dbReference type="ARBA" id="ARBA00010641"/>
    </source>
</evidence>
<organism evidence="9 10">
    <name type="scientific">candidate division WOR-3 bacterium</name>
    <dbReference type="NCBI Taxonomy" id="2052148"/>
    <lineage>
        <taxon>Bacteria</taxon>
        <taxon>Bacteria division WOR-3</taxon>
    </lineage>
</organism>
<keyword evidence="2" id="KW-0805">Transcription regulation</keyword>
<evidence type="ECO:0000256" key="2">
    <source>
        <dbReference type="ARBA" id="ARBA00023015"/>
    </source>
</evidence>
<dbReference type="Gene3D" id="1.10.1740.10">
    <property type="match status" value="1"/>
</dbReference>
<name>A0A937XFM3_UNCW3</name>
<evidence type="ECO:0000256" key="3">
    <source>
        <dbReference type="ARBA" id="ARBA00023082"/>
    </source>
</evidence>
<feature type="coiled-coil region" evidence="5">
    <location>
        <begin position="19"/>
        <end position="72"/>
    </location>
</feature>
<dbReference type="Pfam" id="PF08281">
    <property type="entry name" value="Sigma70_r4_2"/>
    <property type="match status" value="1"/>
</dbReference>
<dbReference type="InterPro" id="IPR013325">
    <property type="entry name" value="RNA_pol_sigma_r2"/>
</dbReference>
<dbReference type="InterPro" id="IPR039425">
    <property type="entry name" value="RNA_pol_sigma-70-like"/>
</dbReference>